<evidence type="ECO:0000313" key="2">
    <source>
        <dbReference type="Proteomes" id="UP000614350"/>
    </source>
</evidence>
<organism evidence="1 2">
    <name type="scientific">Vespula vulgaris</name>
    <name type="common">Yellow jacket</name>
    <name type="synonym">Wasp</name>
    <dbReference type="NCBI Taxonomy" id="7454"/>
    <lineage>
        <taxon>Eukaryota</taxon>
        <taxon>Metazoa</taxon>
        <taxon>Ecdysozoa</taxon>
        <taxon>Arthropoda</taxon>
        <taxon>Hexapoda</taxon>
        <taxon>Insecta</taxon>
        <taxon>Pterygota</taxon>
        <taxon>Neoptera</taxon>
        <taxon>Endopterygota</taxon>
        <taxon>Hymenoptera</taxon>
        <taxon>Apocrita</taxon>
        <taxon>Aculeata</taxon>
        <taxon>Vespoidea</taxon>
        <taxon>Vespidae</taxon>
        <taxon>Vespinae</taxon>
        <taxon>Vespula</taxon>
    </lineage>
</organism>
<sequence>MRHVDDEPTLTNPAIRKIVLRIDEAMESSSTEYREKRGAPLIVPKVRKLYACDFELEEEDVENKDDVYGDCVSLSANVHLNGQQSSDTTKESSKCEKETEASLHTCALVD</sequence>
<proteinExistence type="predicted"/>
<dbReference type="Proteomes" id="UP000614350">
    <property type="component" value="Unassembled WGS sequence"/>
</dbReference>
<name>A0A834N5R6_VESVU</name>
<comment type="caution">
    <text evidence="1">The sequence shown here is derived from an EMBL/GenBank/DDBJ whole genome shotgun (WGS) entry which is preliminary data.</text>
</comment>
<dbReference type="AlphaFoldDB" id="A0A834N5R6"/>
<evidence type="ECO:0000313" key="1">
    <source>
        <dbReference type="EMBL" id="KAF7396770.1"/>
    </source>
</evidence>
<accession>A0A834N5R6</accession>
<gene>
    <name evidence="1" type="ORF">HZH66_007632</name>
</gene>
<protein>
    <submittedName>
        <fullName evidence="1">Uncharacterized protein</fullName>
    </submittedName>
</protein>
<reference evidence="1" key="1">
    <citation type="journal article" date="2020" name="G3 (Bethesda)">
        <title>High-Quality Assemblies for Three Invasive Social Wasps from the &lt;i&gt;Vespula&lt;/i&gt; Genus.</title>
        <authorList>
            <person name="Harrop T.W.R."/>
            <person name="Guhlin J."/>
            <person name="McLaughlin G.M."/>
            <person name="Permina E."/>
            <person name="Stockwell P."/>
            <person name="Gilligan J."/>
            <person name="Le Lec M.F."/>
            <person name="Gruber M.A.M."/>
            <person name="Quinn O."/>
            <person name="Lovegrove M."/>
            <person name="Duncan E.J."/>
            <person name="Remnant E.J."/>
            <person name="Van Eeckhoven J."/>
            <person name="Graham B."/>
            <person name="Knapp R.A."/>
            <person name="Langford K.W."/>
            <person name="Kronenberg Z."/>
            <person name="Press M.O."/>
            <person name="Eacker S.M."/>
            <person name="Wilson-Rankin E.E."/>
            <person name="Purcell J."/>
            <person name="Lester P.J."/>
            <person name="Dearden P.K."/>
        </authorList>
    </citation>
    <scope>NUCLEOTIDE SEQUENCE</scope>
    <source>
        <strain evidence="1">Marl-1</strain>
    </source>
</reference>
<dbReference type="EMBL" id="JACSEA010000007">
    <property type="protein sequence ID" value="KAF7396770.1"/>
    <property type="molecule type" value="Genomic_DNA"/>
</dbReference>
<keyword evidence="2" id="KW-1185">Reference proteome</keyword>